<proteinExistence type="predicted"/>
<dbReference type="EMBL" id="ABLOJW010000008">
    <property type="protein sequence ID" value="EKT4092272.1"/>
    <property type="molecule type" value="Genomic_DNA"/>
</dbReference>
<accession>A0AAI9C114</accession>
<gene>
    <name evidence="1" type="ORF">QEG23_001773</name>
</gene>
<reference evidence="1" key="1">
    <citation type="submission" date="2022-07" db="EMBL/GenBank/DDBJ databases">
        <authorList>
            <consortium name="DAFM: The Division of Animal and Food Microbiology"/>
        </authorList>
    </citation>
    <scope>NUCLEOTIDE SEQUENCE</scope>
    <source>
        <strain evidence="1">19MO01SH01-2</strain>
    </source>
</reference>
<dbReference type="AlphaFoldDB" id="A0AAI9C114"/>
<dbReference type="Proteomes" id="UP001218208">
    <property type="component" value="Unassembled WGS sequence"/>
</dbReference>
<evidence type="ECO:0000313" key="2">
    <source>
        <dbReference type="Proteomes" id="UP001218208"/>
    </source>
</evidence>
<evidence type="ECO:0000313" key="1">
    <source>
        <dbReference type="EMBL" id="EKT4092272.1"/>
    </source>
</evidence>
<name>A0AAI9C114_STEMA</name>
<dbReference type="RefSeq" id="WP_110711615.1">
    <property type="nucleotide sequence ID" value="NZ_CP029773.1"/>
</dbReference>
<organism evidence="1 2">
    <name type="scientific">Stenotrophomonas maltophilia</name>
    <name type="common">Pseudomonas maltophilia</name>
    <name type="synonym">Xanthomonas maltophilia</name>
    <dbReference type="NCBI Taxonomy" id="40324"/>
    <lineage>
        <taxon>Bacteria</taxon>
        <taxon>Pseudomonadati</taxon>
        <taxon>Pseudomonadota</taxon>
        <taxon>Gammaproteobacteria</taxon>
        <taxon>Lysobacterales</taxon>
        <taxon>Lysobacteraceae</taxon>
        <taxon>Stenotrophomonas</taxon>
        <taxon>Stenotrophomonas maltophilia group</taxon>
    </lineage>
</organism>
<comment type="caution">
    <text evidence="1">The sequence shown here is derived from an EMBL/GenBank/DDBJ whole genome shotgun (WGS) entry which is preliminary data.</text>
</comment>
<protein>
    <submittedName>
        <fullName evidence="1">Uncharacterized protein</fullName>
    </submittedName>
</protein>
<sequence>METEAAIIEMTTLVREFALGSVDAQIFIEKYSNFYYYEALDGHEASSALHPESKIKLGPAIELHRRVQEDVVNKISFDAGLSAEAMRMAGRLSPTEARQQALRICADVGIEVVLSAINAT</sequence>